<feature type="compositionally biased region" description="Basic residues" evidence="2">
    <location>
        <begin position="80"/>
        <end position="90"/>
    </location>
</feature>
<gene>
    <name evidence="4" type="ORF">FPE_LOCUS15060</name>
</gene>
<name>A0AAD1ZDN9_9LAMI</name>
<evidence type="ECO:0000313" key="5">
    <source>
        <dbReference type="Proteomes" id="UP000834106"/>
    </source>
</evidence>
<proteinExistence type="inferred from homology"/>
<evidence type="ECO:0000256" key="1">
    <source>
        <dbReference type="ARBA" id="ARBA00007727"/>
    </source>
</evidence>
<dbReference type="EMBL" id="OU503044">
    <property type="protein sequence ID" value="CAI9767630.1"/>
    <property type="molecule type" value="Genomic_DNA"/>
</dbReference>
<dbReference type="AlphaFoldDB" id="A0AAD1ZDN9"/>
<dbReference type="Proteomes" id="UP000834106">
    <property type="component" value="Chromosome 9"/>
</dbReference>
<evidence type="ECO:0000259" key="3">
    <source>
        <dbReference type="Pfam" id="PF13839"/>
    </source>
</evidence>
<feature type="region of interest" description="Disordered" evidence="2">
    <location>
        <begin position="78"/>
        <end position="110"/>
    </location>
</feature>
<evidence type="ECO:0000256" key="2">
    <source>
        <dbReference type="SAM" id="MobiDB-lite"/>
    </source>
</evidence>
<dbReference type="GO" id="GO:0016740">
    <property type="term" value="F:transferase activity"/>
    <property type="evidence" value="ECO:0007669"/>
    <property type="project" value="InterPro"/>
</dbReference>
<feature type="compositionally biased region" description="Basic and acidic residues" evidence="2">
    <location>
        <begin position="1"/>
        <end position="12"/>
    </location>
</feature>
<reference evidence="4" key="1">
    <citation type="submission" date="2023-05" db="EMBL/GenBank/DDBJ databases">
        <authorList>
            <person name="Huff M."/>
        </authorList>
    </citation>
    <scope>NUCLEOTIDE SEQUENCE</scope>
</reference>
<feature type="region of interest" description="Disordered" evidence="2">
    <location>
        <begin position="1"/>
        <end position="21"/>
    </location>
</feature>
<feature type="compositionally biased region" description="Basic and acidic residues" evidence="2">
    <location>
        <begin position="100"/>
        <end position="110"/>
    </location>
</feature>
<feature type="domain" description="Trichome birefringence-like C-terminal" evidence="3">
    <location>
        <begin position="18"/>
        <end position="109"/>
    </location>
</feature>
<sequence>MNNWDDEFHAEHNATGTKNKTNYTGLTIVRGFSPDHYEGGAWNTGGSCSGKVRPALDSELVENSFPNVMHEKQVTGFNRAMKKKMNKSKMKSMDITEAFPYRRDGHAGPH</sequence>
<organism evidence="4 5">
    <name type="scientific">Fraxinus pennsylvanica</name>
    <dbReference type="NCBI Taxonomy" id="56036"/>
    <lineage>
        <taxon>Eukaryota</taxon>
        <taxon>Viridiplantae</taxon>
        <taxon>Streptophyta</taxon>
        <taxon>Embryophyta</taxon>
        <taxon>Tracheophyta</taxon>
        <taxon>Spermatophyta</taxon>
        <taxon>Magnoliopsida</taxon>
        <taxon>eudicotyledons</taxon>
        <taxon>Gunneridae</taxon>
        <taxon>Pentapetalae</taxon>
        <taxon>asterids</taxon>
        <taxon>lamiids</taxon>
        <taxon>Lamiales</taxon>
        <taxon>Oleaceae</taxon>
        <taxon>Oleeae</taxon>
        <taxon>Fraxinus</taxon>
    </lineage>
</organism>
<dbReference type="InterPro" id="IPR026057">
    <property type="entry name" value="TBL_C"/>
</dbReference>
<dbReference type="Pfam" id="PF13839">
    <property type="entry name" value="PC-Esterase"/>
    <property type="match status" value="1"/>
</dbReference>
<protein>
    <recommendedName>
        <fullName evidence="3">Trichome birefringence-like C-terminal domain-containing protein</fullName>
    </recommendedName>
</protein>
<accession>A0AAD1ZDN9</accession>
<evidence type="ECO:0000313" key="4">
    <source>
        <dbReference type="EMBL" id="CAI9767630.1"/>
    </source>
</evidence>
<comment type="similarity">
    <text evidence="1">Belongs to the PC-esterase family. TBL subfamily.</text>
</comment>
<keyword evidence="5" id="KW-1185">Reference proteome</keyword>